<sequence>MAPMQCLPNCSILHSTLIMQSGVSQCWKGGLKSNYLQRVRYAILSVKGHKAW</sequence>
<name>A0A0E9W9K7_ANGAN</name>
<dbReference type="EMBL" id="GBXM01021596">
    <property type="protein sequence ID" value="JAH86981.1"/>
    <property type="molecule type" value="Transcribed_RNA"/>
</dbReference>
<organism evidence="1">
    <name type="scientific">Anguilla anguilla</name>
    <name type="common">European freshwater eel</name>
    <name type="synonym">Muraena anguilla</name>
    <dbReference type="NCBI Taxonomy" id="7936"/>
    <lineage>
        <taxon>Eukaryota</taxon>
        <taxon>Metazoa</taxon>
        <taxon>Chordata</taxon>
        <taxon>Craniata</taxon>
        <taxon>Vertebrata</taxon>
        <taxon>Euteleostomi</taxon>
        <taxon>Actinopterygii</taxon>
        <taxon>Neopterygii</taxon>
        <taxon>Teleostei</taxon>
        <taxon>Anguilliformes</taxon>
        <taxon>Anguillidae</taxon>
        <taxon>Anguilla</taxon>
    </lineage>
</organism>
<reference evidence="1" key="2">
    <citation type="journal article" date="2015" name="Fish Shellfish Immunol.">
        <title>Early steps in the European eel (Anguilla anguilla)-Vibrio vulnificus interaction in the gills: Role of the RtxA13 toxin.</title>
        <authorList>
            <person name="Callol A."/>
            <person name="Pajuelo D."/>
            <person name="Ebbesson L."/>
            <person name="Teles M."/>
            <person name="MacKenzie S."/>
            <person name="Amaro C."/>
        </authorList>
    </citation>
    <scope>NUCLEOTIDE SEQUENCE</scope>
</reference>
<accession>A0A0E9W9K7</accession>
<proteinExistence type="predicted"/>
<protein>
    <submittedName>
        <fullName evidence="1">Uncharacterized protein</fullName>
    </submittedName>
</protein>
<evidence type="ECO:0000313" key="1">
    <source>
        <dbReference type="EMBL" id="JAH86981.1"/>
    </source>
</evidence>
<dbReference type="AlphaFoldDB" id="A0A0E9W9K7"/>
<reference evidence="1" key="1">
    <citation type="submission" date="2014-11" db="EMBL/GenBank/DDBJ databases">
        <authorList>
            <person name="Amaro Gonzalez C."/>
        </authorList>
    </citation>
    <scope>NUCLEOTIDE SEQUENCE</scope>
</reference>